<evidence type="ECO:0000313" key="19">
    <source>
        <dbReference type="EMBL" id="CDW30514.1"/>
    </source>
</evidence>
<dbReference type="EMBL" id="BT121116">
    <property type="protein sequence ID" value="ADD38046.1"/>
    <property type="molecule type" value="mRNA"/>
</dbReference>
<keyword evidence="6" id="KW-0288">FMN</keyword>
<reference evidence="18" key="1">
    <citation type="submission" date="2010-03" db="EMBL/GenBank/DDBJ databases">
        <title>Atlantic Lepeophtheirus salmonis ESTs and full-length cDNAs.</title>
        <authorList>
            <person name="Yasuike M."/>
            <person name="von Schalburg K."/>
            <person name="Cooper G."/>
            <person name="Leong J."/>
            <person name="Nilsen F."/>
            <person name="Jones S.R.M."/>
            <person name="Koop B.F."/>
        </authorList>
    </citation>
    <scope>NUCLEOTIDE SEQUENCE</scope>
    <source>
        <strain evidence="18">Atlantic form</strain>
        <tissue evidence="18">Mixed tissue</tissue>
    </source>
</reference>
<keyword evidence="7" id="KW-0808">Transferase</keyword>
<dbReference type="InterPro" id="IPR023465">
    <property type="entry name" value="Riboflavin_kinase_dom_sf"/>
</dbReference>
<name>D3PHL0_LEPSM</name>
<keyword evidence="11" id="KW-0862">Zinc</keyword>
<comment type="catalytic activity">
    <reaction evidence="14">
        <text>riboflavin + ATP = FMN + ADP + H(+)</text>
        <dbReference type="Rhea" id="RHEA:14357"/>
        <dbReference type="ChEBI" id="CHEBI:15378"/>
        <dbReference type="ChEBI" id="CHEBI:30616"/>
        <dbReference type="ChEBI" id="CHEBI:57986"/>
        <dbReference type="ChEBI" id="CHEBI:58210"/>
        <dbReference type="ChEBI" id="CHEBI:456216"/>
        <dbReference type="EC" id="2.7.1.26"/>
    </reaction>
    <physiologicalReaction direction="left-to-right" evidence="14">
        <dbReference type="Rhea" id="RHEA:14358"/>
    </physiologicalReaction>
</comment>
<dbReference type="EMBL" id="HACA01013153">
    <property type="protein sequence ID" value="CDW30514.1"/>
    <property type="molecule type" value="Transcribed_RNA"/>
</dbReference>
<evidence type="ECO:0000256" key="11">
    <source>
        <dbReference type="ARBA" id="ARBA00022833"/>
    </source>
</evidence>
<keyword evidence="8" id="KW-0479">Metal-binding</keyword>
<evidence type="ECO:0000313" key="18">
    <source>
        <dbReference type="EMBL" id="ADD38046.1"/>
    </source>
</evidence>
<keyword evidence="10 18" id="KW-0418">Kinase</keyword>
<dbReference type="SMART" id="SM00904">
    <property type="entry name" value="Flavokinase"/>
    <property type="match status" value="1"/>
</dbReference>
<dbReference type="AlphaFoldDB" id="D3PHL0"/>
<dbReference type="SUPFAM" id="SSF82114">
    <property type="entry name" value="Riboflavin kinase-like"/>
    <property type="match status" value="1"/>
</dbReference>
<dbReference type="Pfam" id="PF01687">
    <property type="entry name" value="Flavokinase"/>
    <property type="match status" value="1"/>
</dbReference>
<dbReference type="UniPathway" id="UPA00276">
    <property type="reaction ID" value="UER00406"/>
</dbReference>
<evidence type="ECO:0000256" key="12">
    <source>
        <dbReference type="ARBA" id="ARBA00022840"/>
    </source>
</evidence>
<evidence type="ECO:0000256" key="6">
    <source>
        <dbReference type="ARBA" id="ARBA00022643"/>
    </source>
</evidence>
<dbReference type="InterPro" id="IPR023468">
    <property type="entry name" value="Riboflavin_kinase"/>
</dbReference>
<dbReference type="GO" id="GO:0005524">
    <property type="term" value="F:ATP binding"/>
    <property type="evidence" value="ECO:0007669"/>
    <property type="project" value="UniProtKB-KW"/>
</dbReference>
<comment type="pathway">
    <text evidence="2">Cofactor biosynthesis; FMN biosynthesis; FMN from riboflavin (ATP route): step 1/1.</text>
</comment>
<comment type="function">
    <text evidence="15">Catalyzes the phosphorylation of riboflavin (vitamin B2) to form flavin-mononucleotide (FMN), hence rate-limiting enzyme in the synthesis of FAD. Essential for TNF-induced reactive oxygen species (ROS) production. Through its interaction with both TNFRSF1A and CYBA, physically and functionally couples TNFRSF1A to NADPH oxidase. TNF-activation of RFK may enhance the incorporation of FAD in NADPH oxidase, a critical step for the assembly and activation of NADPH oxidase.</text>
</comment>
<evidence type="ECO:0000256" key="9">
    <source>
        <dbReference type="ARBA" id="ARBA00022741"/>
    </source>
</evidence>
<evidence type="ECO:0000256" key="5">
    <source>
        <dbReference type="ARBA" id="ARBA00022630"/>
    </source>
</evidence>
<dbReference type="PANTHER" id="PTHR22749:SF6">
    <property type="entry name" value="RIBOFLAVIN KINASE"/>
    <property type="match status" value="1"/>
</dbReference>
<evidence type="ECO:0000259" key="17">
    <source>
        <dbReference type="SMART" id="SM00904"/>
    </source>
</evidence>
<dbReference type="OrthoDB" id="276388at2759"/>
<dbReference type="PANTHER" id="PTHR22749">
    <property type="entry name" value="RIBOFLAVIN KINASE/FMN ADENYLYLTRANSFERASE"/>
    <property type="match status" value="1"/>
</dbReference>
<reference evidence="19" key="2">
    <citation type="submission" date="2014-05" db="EMBL/GenBank/DDBJ databases">
        <authorList>
            <person name="Chronopoulou M."/>
        </authorList>
    </citation>
    <scope>NUCLEOTIDE SEQUENCE</scope>
    <source>
        <tissue evidence="19">Whole organism</tissue>
    </source>
</reference>
<dbReference type="GO" id="GO:0005739">
    <property type="term" value="C:mitochondrion"/>
    <property type="evidence" value="ECO:0007669"/>
    <property type="project" value="TreeGrafter"/>
</dbReference>
<dbReference type="InterPro" id="IPR015865">
    <property type="entry name" value="Riboflavin_kinase_bac/euk"/>
</dbReference>
<accession>D3PHL0</accession>
<evidence type="ECO:0000256" key="7">
    <source>
        <dbReference type="ARBA" id="ARBA00022679"/>
    </source>
</evidence>
<evidence type="ECO:0000256" key="15">
    <source>
        <dbReference type="ARBA" id="ARBA00054097"/>
    </source>
</evidence>
<proteinExistence type="evidence at transcript level"/>
<organism evidence="18">
    <name type="scientific">Lepeophtheirus salmonis</name>
    <name type="common">Salmon louse</name>
    <name type="synonym">Caligus salmonis</name>
    <dbReference type="NCBI Taxonomy" id="72036"/>
    <lineage>
        <taxon>Eukaryota</taxon>
        <taxon>Metazoa</taxon>
        <taxon>Ecdysozoa</taxon>
        <taxon>Arthropoda</taxon>
        <taxon>Crustacea</taxon>
        <taxon>Multicrustacea</taxon>
        <taxon>Hexanauplia</taxon>
        <taxon>Copepoda</taxon>
        <taxon>Siphonostomatoida</taxon>
        <taxon>Caligidae</taxon>
        <taxon>Lepeophtheirus</taxon>
    </lineage>
</organism>
<evidence type="ECO:0000256" key="3">
    <source>
        <dbReference type="ARBA" id="ARBA00012105"/>
    </source>
</evidence>
<dbReference type="EC" id="2.7.1.26" evidence="3"/>
<sequence length="153" mass="17347">MSSGLRGILHIPLSGKIIKGFGRGSKDLGIPTANFSEQVVETLPKDISTGIYFGWAQVDNEGPEKMVVSVGWNPFYKNEKKTIETHILKKYDSDLYGRLLKILIVGYIREERNYESLEALIEDIHADIAYAKDRLDNEPEMAALRLDPFFLEN</sequence>
<dbReference type="FunFam" id="2.40.30.30:FF:000002">
    <property type="entry name" value="Riboflavin kinase, putative"/>
    <property type="match status" value="1"/>
</dbReference>
<dbReference type="GO" id="GO:0046872">
    <property type="term" value="F:metal ion binding"/>
    <property type="evidence" value="ECO:0007669"/>
    <property type="project" value="UniProtKB-KW"/>
</dbReference>
<evidence type="ECO:0000256" key="2">
    <source>
        <dbReference type="ARBA" id="ARBA00005201"/>
    </source>
</evidence>
<evidence type="ECO:0000256" key="16">
    <source>
        <dbReference type="ARBA" id="ARBA00077632"/>
    </source>
</evidence>
<evidence type="ECO:0000256" key="13">
    <source>
        <dbReference type="ARBA" id="ARBA00029789"/>
    </source>
</evidence>
<protein>
    <recommendedName>
        <fullName evidence="4">Riboflavin kinase</fullName>
        <ecNumber evidence="3">2.7.1.26</ecNumber>
    </recommendedName>
    <alternativeName>
        <fullName evidence="16">ATP:riboflavin 5'-phosphotransferase</fullName>
    </alternativeName>
    <alternativeName>
        <fullName evidence="13">Flavokinase</fullName>
    </alternativeName>
</protein>
<dbReference type="GO" id="GO:0008531">
    <property type="term" value="F:riboflavin kinase activity"/>
    <property type="evidence" value="ECO:0007669"/>
    <property type="project" value="UniProtKB-EC"/>
</dbReference>
<keyword evidence="9" id="KW-0547">Nucleotide-binding</keyword>
<evidence type="ECO:0000256" key="4">
    <source>
        <dbReference type="ARBA" id="ARBA00017394"/>
    </source>
</evidence>
<keyword evidence="12" id="KW-0067">ATP-binding</keyword>
<evidence type="ECO:0000256" key="14">
    <source>
        <dbReference type="ARBA" id="ARBA00050912"/>
    </source>
</evidence>
<evidence type="ECO:0000256" key="8">
    <source>
        <dbReference type="ARBA" id="ARBA00022723"/>
    </source>
</evidence>
<gene>
    <name evidence="18" type="primary">RIFK</name>
</gene>
<keyword evidence="5" id="KW-0285">Flavoprotein</keyword>
<feature type="domain" description="Riboflavin kinase" evidence="17">
    <location>
        <begin position="8"/>
        <end position="136"/>
    </location>
</feature>
<dbReference type="Gene3D" id="2.40.30.30">
    <property type="entry name" value="Riboflavin kinase-like"/>
    <property type="match status" value="1"/>
</dbReference>
<dbReference type="GO" id="GO:0009231">
    <property type="term" value="P:riboflavin biosynthetic process"/>
    <property type="evidence" value="ECO:0007669"/>
    <property type="project" value="InterPro"/>
</dbReference>
<dbReference type="GO" id="GO:0009398">
    <property type="term" value="P:FMN biosynthetic process"/>
    <property type="evidence" value="ECO:0007669"/>
    <property type="project" value="UniProtKB-UniPathway"/>
</dbReference>
<comment type="cofactor">
    <cofactor evidence="1">
        <name>Zn(2+)</name>
        <dbReference type="ChEBI" id="CHEBI:29105"/>
    </cofactor>
</comment>
<evidence type="ECO:0000256" key="10">
    <source>
        <dbReference type="ARBA" id="ARBA00022777"/>
    </source>
</evidence>
<evidence type="ECO:0000256" key="1">
    <source>
        <dbReference type="ARBA" id="ARBA00001947"/>
    </source>
</evidence>